<keyword evidence="6" id="KW-1185">Reference proteome</keyword>
<evidence type="ECO:0000256" key="3">
    <source>
        <dbReference type="SAM" id="SignalP"/>
    </source>
</evidence>
<dbReference type="Pfam" id="PF05426">
    <property type="entry name" value="Alginate_lyase"/>
    <property type="match status" value="1"/>
</dbReference>
<feature type="domain" description="Alginate lyase" evidence="4">
    <location>
        <begin position="61"/>
        <end position="308"/>
    </location>
</feature>
<dbReference type="GO" id="GO:0016829">
    <property type="term" value="F:lyase activity"/>
    <property type="evidence" value="ECO:0007669"/>
    <property type="project" value="UniProtKB-KW"/>
</dbReference>
<dbReference type="InterPro" id="IPR008397">
    <property type="entry name" value="Alginate_lyase_dom"/>
</dbReference>
<dbReference type="RefSeq" id="WP_108108470.1">
    <property type="nucleotide sequence ID" value="NZ_QASN01000021.1"/>
</dbReference>
<evidence type="ECO:0000256" key="1">
    <source>
        <dbReference type="ARBA" id="ARBA00022729"/>
    </source>
</evidence>
<organism evidence="5 6">
    <name type="scientific">Pseudomonas mangrovi</name>
    <dbReference type="NCBI Taxonomy" id="2161748"/>
    <lineage>
        <taxon>Bacteria</taxon>
        <taxon>Pseudomonadati</taxon>
        <taxon>Pseudomonadota</taxon>
        <taxon>Gammaproteobacteria</taxon>
        <taxon>Pseudomonadales</taxon>
        <taxon>Pseudomonadaceae</taxon>
        <taxon>Pseudomonas</taxon>
    </lineage>
</organism>
<dbReference type="InterPro" id="IPR008929">
    <property type="entry name" value="Chondroitin_lyas"/>
</dbReference>
<evidence type="ECO:0000259" key="4">
    <source>
        <dbReference type="Pfam" id="PF05426"/>
    </source>
</evidence>
<evidence type="ECO:0000313" key="6">
    <source>
        <dbReference type="Proteomes" id="UP000244064"/>
    </source>
</evidence>
<feature type="chain" id="PRO_5015705304" evidence="3">
    <location>
        <begin position="24"/>
        <end position="368"/>
    </location>
</feature>
<gene>
    <name evidence="5" type="ORF">DBO85_16485</name>
</gene>
<sequence>MRIPVLIGSCLLLLNLPLQSASAANSIWANQPTAFASKIGNYRSATCNTLPPKPYTGHLRLESKYDQSDKSRSTLSHARSDENQRISEHIQGYYVGLVRLGANYHQARTPEQAKEALSCMDVWLESWARAGALQSTDVTGTGQAMRKWALAAISSTILKTQSTSGQRFKPSSIQRNWLDRLAGMVISDYQPRLDPQFRNFNNHDYWAAWAVASTGLVLNRDRYVTWSDQALRRGISQIVVSKRGDYGYLPQETARGSLGADYTHYAMVPLVLLAESAHRNGRTLKREERERLELLANFAARAVLEPHKLPELARGQSPVPQHKMAWLMPFLEHRPNHALARKLYESQFGEVDHYSQIGGTIKFFYSKL</sequence>
<dbReference type="AlphaFoldDB" id="A0A2T5P527"/>
<evidence type="ECO:0000256" key="2">
    <source>
        <dbReference type="ARBA" id="ARBA00023239"/>
    </source>
</evidence>
<dbReference type="Gene3D" id="1.50.10.100">
    <property type="entry name" value="Chondroitin AC/alginate lyase"/>
    <property type="match status" value="1"/>
</dbReference>
<evidence type="ECO:0000313" key="5">
    <source>
        <dbReference type="EMBL" id="PTU72859.1"/>
    </source>
</evidence>
<dbReference type="SUPFAM" id="SSF48230">
    <property type="entry name" value="Chondroitin AC/alginate lyase"/>
    <property type="match status" value="1"/>
</dbReference>
<dbReference type="Proteomes" id="UP000244064">
    <property type="component" value="Unassembled WGS sequence"/>
</dbReference>
<protein>
    <submittedName>
        <fullName evidence="5">Poly(Beta-D-mannuronate) lyase</fullName>
    </submittedName>
</protein>
<proteinExistence type="predicted"/>
<dbReference type="OrthoDB" id="7210452at2"/>
<keyword evidence="1 3" id="KW-0732">Signal</keyword>
<dbReference type="GO" id="GO:0042597">
    <property type="term" value="C:periplasmic space"/>
    <property type="evidence" value="ECO:0007669"/>
    <property type="project" value="InterPro"/>
</dbReference>
<feature type="signal peptide" evidence="3">
    <location>
        <begin position="1"/>
        <end position="23"/>
    </location>
</feature>
<reference evidence="5 6" key="1">
    <citation type="submission" date="2018-04" db="EMBL/GenBank/DDBJ databases">
        <title>Pseudomonas sp. nov., isolated from mangrove soil.</title>
        <authorList>
            <person name="Chen C."/>
        </authorList>
    </citation>
    <scope>NUCLEOTIDE SEQUENCE [LARGE SCALE GENOMIC DNA]</scope>
    <source>
        <strain evidence="5 6">TC-11</strain>
    </source>
</reference>
<name>A0A2T5P527_9PSED</name>
<accession>A0A2T5P527</accession>
<dbReference type="EMBL" id="QASN01000021">
    <property type="protein sequence ID" value="PTU72859.1"/>
    <property type="molecule type" value="Genomic_DNA"/>
</dbReference>
<comment type="caution">
    <text evidence="5">The sequence shown here is derived from an EMBL/GenBank/DDBJ whole genome shotgun (WGS) entry which is preliminary data.</text>
</comment>
<keyword evidence="2 5" id="KW-0456">Lyase</keyword>